<evidence type="ECO:0000256" key="1">
    <source>
        <dbReference type="ARBA" id="ARBA00004370"/>
    </source>
</evidence>
<evidence type="ECO:0000256" key="2">
    <source>
        <dbReference type="ARBA" id="ARBA00022729"/>
    </source>
</evidence>
<keyword evidence="3 5" id="KW-0472">Membrane</keyword>
<dbReference type="Gene3D" id="2.60.40.10">
    <property type="entry name" value="Immunoglobulins"/>
    <property type="match status" value="3"/>
</dbReference>
<dbReference type="GO" id="GO:0016020">
    <property type="term" value="C:membrane"/>
    <property type="evidence" value="ECO:0007669"/>
    <property type="project" value="UniProtKB-SubCell"/>
</dbReference>
<reference evidence="9" key="1">
    <citation type="journal article" date="2009" name="Curr. Biol.">
        <title>Polymorphic members of the lag gene family mediate kin discrimination in Dictyostelium.</title>
        <authorList>
            <person name="Benabentos R."/>
            <person name="Hirose S."/>
            <person name="Sucgang R."/>
            <person name="Curk T."/>
            <person name="Katoh M."/>
            <person name="Ostrowski E.A."/>
            <person name="Strassmann J.E."/>
            <person name="Queller D.C."/>
            <person name="Zupan B."/>
            <person name="Shaulsky G."/>
            <person name="Kuspa A."/>
        </authorList>
    </citation>
    <scope>NUCLEOTIDE SEQUENCE</scope>
    <source>
        <strain evidence="9">QS1</strain>
    </source>
</reference>
<dbReference type="VEuPathDB" id="AmoebaDB:DDB_G0280531"/>
<dbReference type="InterPro" id="IPR052014">
    <property type="entry name" value="Dictyostelium_Tiger"/>
</dbReference>
<keyword evidence="2 6" id="KW-0732">Signal</keyword>
<feature type="domain" description="TgrO1-like immunoglobulin-like" evidence="8">
    <location>
        <begin position="129"/>
        <end position="207"/>
    </location>
</feature>
<name>C0JMM3_DICDI</name>
<feature type="transmembrane region" description="Helical" evidence="5">
    <location>
        <begin position="858"/>
        <end position="880"/>
    </location>
</feature>
<evidence type="ECO:0000256" key="6">
    <source>
        <dbReference type="SAM" id="SignalP"/>
    </source>
</evidence>
<feature type="signal peptide" evidence="6">
    <location>
        <begin position="1"/>
        <end position="19"/>
    </location>
</feature>
<dbReference type="InterPro" id="IPR013783">
    <property type="entry name" value="Ig-like_fold"/>
</dbReference>
<organism evidence="9">
    <name type="scientific">Dictyostelium discoideum</name>
    <name type="common">Social amoeba</name>
    <dbReference type="NCBI Taxonomy" id="44689"/>
    <lineage>
        <taxon>Eukaryota</taxon>
        <taxon>Amoebozoa</taxon>
        <taxon>Evosea</taxon>
        <taxon>Eumycetozoa</taxon>
        <taxon>Dictyostelia</taxon>
        <taxon>Dictyosteliales</taxon>
        <taxon>Dictyosteliaceae</taxon>
        <taxon>Dictyostelium</taxon>
    </lineage>
</organism>
<evidence type="ECO:0000256" key="4">
    <source>
        <dbReference type="ARBA" id="ARBA00023180"/>
    </source>
</evidence>
<dbReference type="AlphaFoldDB" id="C0JMM3"/>
<sequence length="894" mass="98120">MEQKIILLILFLFFKSGYSMYPPSPVDAIYDEKSFTFIFDSRYSYSTRLILYKNEKEPRTEMAPNYFNCTLVGGLRHCLFHSDEPFSRLWGSIDSKICVRDKSNTVEDCTFDASGLVYFPKASNLKYSKKPRTSGEDIVITGSYLRLFGGPNLLINSIDVNKPFVVKGNFSDPSFDCNNITVTFPPGSGKFDLYYDETGNYYVPFSYESPKISNSVSDSSKQIITINGDNFFTNKDLVKVSFDGITQPNFIISVNHKQIQVNGLNRVDPGPMSVNITVNEVSIENNYIHCFPAIITSISSVSNRLDGIVTIKGEKLSSTLNPLLTPSITIGDKLCTFIKSTPTELECKLEKNELGGKNLPVNVNFGGCDSTSPNDVSFTYNIPTLSSGSYSNGIVTLIGTNLGTNNEASIQLYGDGVNNNINISKFNVSSSDEKSLTFELPHLRCRSFNIKFTRSNITANTLSISASLSVNVTNRPTVSNGSLNIEIFYMDCTISSSAPSITVGDSSSASLCSIPSSNSSYYKTTCPTPYGTGINKQFIFKLNSETVSDQFSYAPPEVENRTISDDGTNIELHGNNFGNSTSLIKVYLNGSDISSEIQELKDHQLTIKILDSYENGPINITVDGIYMDPLFYLTLPPVIYRITNKDNKTLACGGLITVSGKNLLTSDKEFKVNVKSNNKNTTVFAQDEKILIVRDESRESSLFVTTFIGVRPGPSTTLTYIKPMISEIPTIENKIEKGILAIIRGYSFTDILNASLTVSSETVPLSCNLECSLSPNEIFDDSDSILSASETNITNSNTDCLSCHSGSSVKNTSGVLYLLFNSTSFQYNVTIEEIKLSPSPNVSQRDVETKSSKPSNGLIIGSTVGSVGGALAIGALAYYFKIPFRVKKFIGKKF</sequence>
<accession>C0JMM3</accession>
<keyword evidence="4" id="KW-0325">Glycoprotein</keyword>
<dbReference type="Pfam" id="PF24612">
    <property type="entry name" value="Ig_TgrO1"/>
    <property type="match status" value="2"/>
</dbReference>
<dbReference type="Pfam" id="PF01833">
    <property type="entry name" value="TIG"/>
    <property type="match status" value="1"/>
</dbReference>
<feature type="chain" id="PRO_5002899362" evidence="6">
    <location>
        <begin position="20"/>
        <end position="894"/>
    </location>
</feature>
<dbReference type="EMBL" id="FJ374923">
    <property type="protein sequence ID" value="ACN71274.1"/>
    <property type="molecule type" value="Genomic_DNA"/>
</dbReference>
<protein>
    <submittedName>
        <fullName evidence="9">TgrC1</fullName>
    </submittedName>
</protein>
<dbReference type="FunFam" id="2.60.40.10:FF:003760">
    <property type="match status" value="1"/>
</dbReference>
<evidence type="ECO:0000259" key="7">
    <source>
        <dbReference type="Pfam" id="PF01833"/>
    </source>
</evidence>
<evidence type="ECO:0000256" key="3">
    <source>
        <dbReference type="ARBA" id="ARBA00023136"/>
    </source>
</evidence>
<dbReference type="InterPro" id="IPR057594">
    <property type="entry name" value="TgrO1-like_Ig"/>
</dbReference>
<keyword evidence="5" id="KW-1133">Transmembrane helix</keyword>
<feature type="domain" description="IPT/TIG" evidence="7">
    <location>
        <begin position="294"/>
        <end position="380"/>
    </location>
</feature>
<dbReference type="CDD" id="cd00603">
    <property type="entry name" value="IPT_PCSR"/>
    <property type="match status" value="1"/>
</dbReference>
<dbReference type="SUPFAM" id="SSF81296">
    <property type="entry name" value="E set domains"/>
    <property type="match status" value="3"/>
</dbReference>
<evidence type="ECO:0000313" key="9">
    <source>
        <dbReference type="EMBL" id="ACN71274.1"/>
    </source>
</evidence>
<evidence type="ECO:0000256" key="5">
    <source>
        <dbReference type="SAM" id="Phobius"/>
    </source>
</evidence>
<evidence type="ECO:0000259" key="8">
    <source>
        <dbReference type="Pfam" id="PF24612"/>
    </source>
</evidence>
<dbReference type="InterPro" id="IPR002909">
    <property type="entry name" value="IPT_dom"/>
</dbReference>
<dbReference type="InterPro" id="IPR014756">
    <property type="entry name" value="Ig_E-set"/>
</dbReference>
<feature type="domain" description="TgrO1-like immunoglobulin-like" evidence="8">
    <location>
        <begin position="383"/>
        <end position="452"/>
    </location>
</feature>
<keyword evidence="5" id="KW-0812">Transmembrane</keyword>
<dbReference type="PANTHER" id="PTHR31341:SF4">
    <property type="entry name" value="IPT_TIG DOMAIN-CONTAINING PROTEIN-RELATED"/>
    <property type="match status" value="1"/>
</dbReference>
<proteinExistence type="predicted"/>
<dbReference type="PANTHER" id="PTHR31341">
    <property type="entry name" value="IPT/TIG DOMAIN-CONTAINING PROTEIN-RELATED-RELATED"/>
    <property type="match status" value="1"/>
</dbReference>
<comment type="subcellular location">
    <subcellularLocation>
        <location evidence="1">Membrane</location>
    </subcellularLocation>
</comment>